<dbReference type="AlphaFoldDB" id="A0A2X3C7C0"/>
<reference evidence="1 2" key="1">
    <citation type="submission" date="2018-06" db="EMBL/GenBank/DDBJ databases">
        <authorList>
            <consortium name="Pathogen Informatics"/>
            <person name="Doyle S."/>
        </authorList>
    </citation>
    <scope>NUCLEOTIDE SEQUENCE [LARGE SCALE GENOMIC DNA]</scope>
    <source>
        <strain evidence="1 2">NCTC9128</strain>
    </source>
</reference>
<name>A0A2X3C7C0_KLEPN</name>
<dbReference type="Gene3D" id="3.40.190.10">
    <property type="entry name" value="Periplasmic binding protein-like II"/>
    <property type="match status" value="1"/>
</dbReference>
<evidence type="ECO:0000313" key="2">
    <source>
        <dbReference type="Proteomes" id="UP000251088"/>
    </source>
</evidence>
<sequence length="79" mass="8560">MWFPHPVPPLGLLKQAPDYLAVASRINRIDVWQAAAQAVGGISAPAARMRSSTLMDGTVWNGSDPEGYARHFSIQRKGA</sequence>
<accession>A0A2X3C7C0</accession>
<dbReference type="Proteomes" id="UP000251088">
    <property type="component" value="Unassembled WGS sequence"/>
</dbReference>
<dbReference type="EMBL" id="UAWN01000006">
    <property type="protein sequence ID" value="SQC12742.1"/>
    <property type="molecule type" value="Genomic_DNA"/>
</dbReference>
<evidence type="ECO:0000313" key="1">
    <source>
        <dbReference type="EMBL" id="SQC12742.1"/>
    </source>
</evidence>
<organism evidence="1 2">
    <name type="scientific">Klebsiella pneumoniae</name>
    <dbReference type="NCBI Taxonomy" id="573"/>
    <lineage>
        <taxon>Bacteria</taxon>
        <taxon>Pseudomonadati</taxon>
        <taxon>Pseudomonadota</taxon>
        <taxon>Gammaproteobacteria</taxon>
        <taxon>Enterobacterales</taxon>
        <taxon>Enterobacteriaceae</taxon>
        <taxon>Klebsiella/Raoultella group</taxon>
        <taxon>Klebsiella</taxon>
        <taxon>Klebsiella pneumoniae complex</taxon>
    </lineage>
</organism>
<protein>
    <submittedName>
        <fullName evidence="1">NrtA</fullName>
    </submittedName>
</protein>
<proteinExistence type="predicted"/>
<gene>
    <name evidence="1" type="ORF">NCTC9128_01844</name>
</gene>